<dbReference type="InterPro" id="IPR001757">
    <property type="entry name" value="P_typ_ATPase"/>
</dbReference>
<dbReference type="Gene3D" id="3.30.70.100">
    <property type="match status" value="1"/>
</dbReference>
<dbReference type="InterPro" id="IPR006121">
    <property type="entry name" value="HMA_dom"/>
</dbReference>
<comment type="similarity">
    <text evidence="2 10">Belongs to the cation transport ATPase (P-type) (TC 3.A.3) family. Type IB subfamily.</text>
</comment>
<gene>
    <name evidence="14" type="ORF">KS2013_1343</name>
</gene>
<dbReference type="FunFam" id="2.70.150.10:FF:000002">
    <property type="entry name" value="Copper-transporting ATPase 1, putative"/>
    <property type="match status" value="1"/>
</dbReference>
<dbReference type="STRING" id="1144748.KS2013_1343"/>
<evidence type="ECO:0000256" key="9">
    <source>
        <dbReference type="ARBA" id="ARBA00023136"/>
    </source>
</evidence>
<dbReference type="Pfam" id="PF19335">
    <property type="entry name" value="HMBD"/>
    <property type="match status" value="2"/>
</dbReference>
<dbReference type="GO" id="GO:0016887">
    <property type="term" value="F:ATP hydrolysis activity"/>
    <property type="evidence" value="ECO:0007669"/>
    <property type="project" value="InterPro"/>
</dbReference>
<dbReference type="Gene3D" id="3.40.1110.10">
    <property type="entry name" value="Calcium-transporting ATPase, cytoplasmic domain N"/>
    <property type="match status" value="1"/>
</dbReference>
<reference evidence="15" key="1">
    <citation type="submission" date="2015-08" db="EMBL/GenBank/DDBJ databases">
        <authorList>
            <person name="Kim K.M."/>
        </authorList>
    </citation>
    <scope>NUCLEOTIDE SEQUENCE [LARGE SCALE GENOMIC DNA]</scope>
    <source>
        <strain evidence="15">KCTC 23892</strain>
    </source>
</reference>
<dbReference type="InterPro" id="IPR044492">
    <property type="entry name" value="P_typ_ATPase_HD_dom"/>
</dbReference>
<feature type="domain" description="P-type ATPase A" evidence="12">
    <location>
        <begin position="337"/>
        <end position="436"/>
    </location>
</feature>
<dbReference type="NCBIfam" id="TIGR01511">
    <property type="entry name" value="ATPase-IB1_Cu"/>
    <property type="match status" value="1"/>
</dbReference>
<feature type="region of interest" description="Disordered" evidence="11">
    <location>
        <begin position="88"/>
        <end position="108"/>
    </location>
</feature>
<dbReference type="CDD" id="cd02094">
    <property type="entry name" value="P-type_ATPase_Cu-like"/>
    <property type="match status" value="1"/>
</dbReference>
<dbReference type="KEGG" id="ksd:KS2013_1343"/>
<keyword evidence="3 10" id="KW-0812">Transmembrane</keyword>
<dbReference type="InterPro" id="IPR036163">
    <property type="entry name" value="HMA_dom_sf"/>
</dbReference>
<keyword evidence="10" id="KW-1003">Cell membrane</keyword>
<dbReference type="SUPFAM" id="SSF56784">
    <property type="entry name" value="HAD-like"/>
    <property type="match status" value="1"/>
</dbReference>
<feature type="transmembrane region" description="Helical" evidence="10">
    <location>
        <begin position="798"/>
        <end position="817"/>
    </location>
</feature>
<proteinExistence type="inferred from homology"/>
<evidence type="ECO:0000256" key="10">
    <source>
        <dbReference type="RuleBase" id="RU362081"/>
    </source>
</evidence>
<feature type="transmembrane region" description="Helical" evidence="10">
    <location>
        <begin position="198"/>
        <end position="216"/>
    </location>
</feature>
<dbReference type="GO" id="GO:0055070">
    <property type="term" value="P:copper ion homeostasis"/>
    <property type="evidence" value="ECO:0007669"/>
    <property type="project" value="TreeGrafter"/>
</dbReference>
<keyword evidence="9 10" id="KW-0472">Membrane</keyword>
<dbReference type="InterPro" id="IPR036412">
    <property type="entry name" value="HAD-like_sf"/>
</dbReference>
<dbReference type="GO" id="GO:0005886">
    <property type="term" value="C:plasma membrane"/>
    <property type="evidence" value="ECO:0007669"/>
    <property type="project" value="UniProtKB-SubCell"/>
</dbReference>
<dbReference type="NCBIfam" id="TIGR01494">
    <property type="entry name" value="ATPase_P-type"/>
    <property type="match status" value="1"/>
</dbReference>
<dbReference type="SFLD" id="SFLDF00027">
    <property type="entry name" value="p-type_atpase"/>
    <property type="match status" value="1"/>
</dbReference>
<dbReference type="GO" id="GO:0043682">
    <property type="term" value="F:P-type divalent copper transporter activity"/>
    <property type="evidence" value="ECO:0007669"/>
    <property type="project" value="TreeGrafter"/>
</dbReference>
<dbReference type="InterPro" id="IPR008250">
    <property type="entry name" value="ATPase_P-typ_transduc_dom_A_sf"/>
</dbReference>
<feature type="transmembrane region" description="Helical" evidence="10">
    <location>
        <begin position="228"/>
        <end position="249"/>
    </location>
</feature>
<evidence type="ECO:0000256" key="7">
    <source>
        <dbReference type="ARBA" id="ARBA00022967"/>
    </source>
</evidence>
<feature type="transmembrane region" description="Helical" evidence="10">
    <location>
        <begin position="481"/>
        <end position="504"/>
    </location>
</feature>
<dbReference type="GO" id="GO:0005507">
    <property type="term" value="F:copper ion binding"/>
    <property type="evidence" value="ECO:0007669"/>
    <property type="project" value="TreeGrafter"/>
</dbReference>
<dbReference type="OrthoDB" id="9814270at2"/>
<evidence type="ECO:0000313" key="15">
    <source>
        <dbReference type="Proteomes" id="UP000094147"/>
    </source>
</evidence>
<dbReference type="SUPFAM" id="SSF81653">
    <property type="entry name" value="Calcium ATPase, transduction domain A"/>
    <property type="match status" value="1"/>
</dbReference>
<dbReference type="InterPro" id="IPR027256">
    <property type="entry name" value="P-typ_ATPase_IB"/>
</dbReference>
<dbReference type="InterPro" id="IPR045800">
    <property type="entry name" value="HMBD"/>
</dbReference>
<protein>
    <submittedName>
        <fullName evidence="14">Heavy metal translocating P-type ATPase</fullName>
    </submittedName>
</protein>
<evidence type="ECO:0000256" key="1">
    <source>
        <dbReference type="ARBA" id="ARBA00004127"/>
    </source>
</evidence>
<feature type="domain" description="Heavy metal binding" evidence="13">
    <location>
        <begin position="151"/>
        <end position="176"/>
    </location>
</feature>
<evidence type="ECO:0000256" key="8">
    <source>
        <dbReference type="ARBA" id="ARBA00022989"/>
    </source>
</evidence>
<dbReference type="SUPFAM" id="SSF81665">
    <property type="entry name" value="Calcium ATPase, transmembrane domain M"/>
    <property type="match status" value="1"/>
</dbReference>
<dbReference type="AlphaFoldDB" id="A0A1B3BBB2"/>
<dbReference type="Gene3D" id="3.40.50.1000">
    <property type="entry name" value="HAD superfamily/HAD-like"/>
    <property type="match status" value="1"/>
</dbReference>
<keyword evidence="5 10" id="KW-0547">Nucleotide-binding</keyword>
<evidence type="ECO:0000256" key="6">
    <source>
        <dbReference type="ARBA" id="ARBA00022840"/>
    </source>
</evidence>
<feature type="transmembrane region" description="Helical" evidence="10">
    <location>
        <begin position="823"/>
        <end position="845"/>
    </location>
</feature>
<dbReference type="PRINTS" id="PR00119">
    <property type="entry name" value="CATATPASE"/>
</dbReference>
<dbReference type="SUPFAM" id="SSF55008">
    <property type="entry name" value="HMA, heavy metal-associated domain"/>
    <property type="match status" value="1"/>
</dbReference>
<dbReference type="SFLD" id="SFLDS00003">
    <property type="entry name" value="Haloacid_Dehalogenase"/>
    <property type="match status" value="1"/>
</dbReference>
<evidence type="ECO:0000313" key="14">
    <source>
        <dbReference type="EMBL" id="AOE50056.1"/>
    </source>
</evidence>
<keyword evidence="7" id="KW-1278">Translocase</keyword>
<accession>A0A1B3BBB2</accession>
<dbReference type="GO" id="GO:0012505">
    <property type="term" value="C:endomembrane system"/>
    <property type="evidence" value="ECO:0007669"/>
    <property type="project" value="UniProtKB-SubCell"/>
</dbReference>
<keyword evidence="4 10" id="KW-0479">Metal-binding</keyword>
<dbReference type="Proteomes" id="UP000094147">
    <property type="component" value="Chromosome"/>
</dbReference>
<dbReference type="Pfam" id="PF00702">
    <property type="entry name" value="Hydrolase"/>
    <property type="match status" value="1"/>
</dbReference>
<dbReference type="PANTHER" id="PTHR43520:SF8">
    <property type="entry name" value="P-TYPE CU(+) TRANSPORTER"/>
    <property type="match status" value="1"/>
</dbReference>
<keyword evidence="6 10" id="KW-0067">ATP-binding</keyword>
<dbReference type="GO" id="GO:0005524">
    <property type="term" value="F:ATP binding"/>
    <property type="evidence" value="ECO:0007669"/>
    <property type="project" value="UniProtKB-UniRule"/>
</dbReference>
<dbReference type="PROSITE" id="PS00154">
    <property type="entry name" value="ATPASE_E1_E2"/>
    <property type="match status" value="1"/>
</dbReference>
<keyword evidence="15" id="KW-1185">Reference proteome</keyword>
<evidence type="ECO:0000256" key="3">
    <source>
        <dbReference type="ARBA" id="ARBA00022692"/>
    </source>
</evidence>
<dbReference type="RefSeq" id="WP_068991595.1">
    <property type="nucleotide sequence ID" value="NZ_CP012418.1"/>
</dbReference>
<dbReference type="InterPro" id="IPR017969">
    <property type="entry name" value="Heavy-metal-associated_CS"/>
</dbReference>
<name>A0A1B3BBB2_9GAMM</name>
<dbReference type="PROSITE" id="PS01047">
    <property type="entry name" value="HMA_1"/>
    <property type="match status" value="1"/>
</dbReference>
<dbReference type="Pfam" id="PF00122">
    <property type="entry name" value="E1-E2_ATPase"/>
    <property type="match status" value="1"/>
</dbReference>
<evidence type="ECO:0000256" key="2">
    <source>
        <dbReference type="ARBA" id="ARBA00006024"/>
    </source>
</evidence>
<dbReference type="Gene3D" id="2.70.150.10">
    <property type="entry name" value="Calcium-transporting ATPase, cytoplasmic transduction domain A"/>
    <property type="match status" value="1"/>
</dbReference>
<dbReference type="NCBIfam" id="TIGR01525">
    <property type="entry name" value="ATPase-IB_hvy"/>
    <property type="match status" value="1"/>
</dbReference>
<feature type="transmembrane region" description="Helical" evidence="10">
    <location>
        <begin position="261"/>
        <end position="284"/>
    </location>
</feature>
<dbReference type="PANTHER" id="PTHR43520">
    <property type="entry name" value="ATP7, ISOFORM B"/>
    <property type="match status" value="1"/>
</dbReference>
<evidence type="ECO:0000256" key="5">
    <source>
        <dbReference type="ARBA" id="ARBA00022741"/>
    </source>
</evidence>
<evidence type="ECO:0000256" key="11">
    <source>
        <dbReference type="SAM" id="MobiDB-lite"/>
    </source>
</evidence>
<feature type="transmembrane region" description="Helical" evidence="10">
    <location>
        <begin position="299"/>
        <end position="319"/>
    </location>
</feature>
<dbReference type="PATRIC" id="fig|1144748.3.peg.1352"/>
<dbReference type="InterPro" id="IPR018303">
    <property type="entry name" value="ATPase_P-typ_P_site"/>
</dbReference>
<dbReference type="InterPro" id="IPR023299">
    <property type="entry name" value="ATPase_P-typ_cyto_dom_N"/>
</dbReference>
<organism evidence="14 15">
    <name type="scientific">Kangiella sediminilitoris</name>
    <dbReference type="NCBI Taxonomy" id="1144748"/>
    <lineage>
        <taxon>Bacteria</taxon>
        <taxon>Pseudomonadati</taxon>
        <taxon>Pseudomonadota</taxon>
        <taxon>Gammaproteobacteria</taxon>
        <taxon>Kangiellales</taxon>
        <taxon>Kangiellaceae</taxon>
        <taxon>Kangiella</taxon>
    </lineage>
</organism>
<keyword evidence="8 10" id="KW-1133">Transmembrane helix</keyword>
<feature type="transmembrane region" description="Helical" evidence="10">
    <location>
        <begin position="456"/>
        <end position="475"/>
    </location>
</feature>
<dbReference type="SFLD" id="SFLDG00002">
    <property type="entry name" value="C1.7:_P-type_atpase_like"/>
    <property type="match status" value="1"/>
</dbReference>
<dbReference type="InterPro" id="IPR023214">
    <property type="entry name" value="HAD_sf"/>
</dbReference>
<evidence type="ECO:0000259" key="12">
    <source>
        <dbReference type="Pfam" id="PF00122"/>
    </source>
</evidence>
<dbReference type="InterPro" id="IPR059000">
    <property type="entry name" value="ATPase_P-type_domA"/>
</dbReference>
<comment type="subcellular location">
    <subcellularLocation>
        <location evidence="10">Cell membrane</location>
    </subcellularLocation>
    <subcellularLocation>
        <location evidence="1">Endomembrane system</location>
        <topology evidence="1">Multi-pass membrane protein</topology>
    </subcellularLocation>
</comment>
<sequence length="852" mass="91776">MIHAYRVNGMSCEGCRTKVQKALETVDVFKNIKVKLPDTVIAESDNTPSLTRLQNVLSDVGNYTISATSLMSLGIEQNKAEEILRNNQSTPSCQHGHEGKPQPSFGKGSESKYYCPMFCEGEKLYDQAGACPVCGMNLEKIHSAQTHQVTYTCSDHPEIQQGQSGHCPQCGKELIPTEIGQEEETDGSYKDLLTKFKWSLVFTVPIFIIAMSEMIPGKPLYQWLSQPVWNWIQLTLSLPVVFYTCRMFFERAWTSIKTLNLNMFTLIGIGAGVAWIFSVAGLIVPDIFPAKFKTESGSVFVYFEAATVILTLVLLGQMLEARAHGKTNQAIRELLKLTPSVAILVKAGEEKQVPVTEVKVNDIIRVKPGGKIPVDGKILEGDSDIDESMITGEPIPVQKTMDAKVSAGTINGSGSILITATEVGEDTLLSKVIEMVHDASRSRAPIQKLADTVAKYFVPLVILAAIITFVVWSIWGPQPAYAYALVNAIAVLIIACPCALGLATPMSVMVGVGRGAQSGVLIKNAEALERTNKIDVIIVDKTGTLTEGKPSVEKVISSHPDYSEKDITQLIASVNKPSEHSLATATVNYAQSINLSLLDVQDFKAHSGHGVSGIIGGKKLLLGNAALMKQNSIKLSGKVRQNAEALQVAGKTISYLSVDGESVGFVAIGDKLKASSSKAVQSLQKAGIEVLMMTGDNPVTAKTVAQHLGIEFEAECLPEDKLNKIKLFQSKRKVVAMAGDGINDAPALAQADIGIAMGTGTDVAIESSEITLVKGDLSGIEKAYQLSHKTMRNIKENLFFAFIYNILGIPIAAGVLYPVFGILLSPMIAAAAMSFSSVSVITNSLRLKKVKL</sequence>
<dbReference type="CDD" id="cd00371">
    <property type="entry name" value="HMA"/>
    <property type="match status" value="1"/>
</dbReference>
<feature type="domain" description="Heavy metal binding" evidence="13">
    <location>
        <begin position="112"/>
        <end position="140"/>
    </location>
</feature>
<evidence type="ECO:0000259" key="13">
    <source>
        <dbReference type="Pfam" id="PF19335"/>
    </source>
</evidence>
<dbReference type="InterPro" id="IPR023298">
    <property type="entry name" value="ATPase_P-typ_TM_dom_sf"/>
</dbReference>
<dbReference type="PRINTS" id="PR00943">
    <property type="entry name" value="CUATPASE"/>
</dbReference>
<dbReference type="EMBL" id="CP012418">
    <property type="protein sequence ID" value="AOE50056.1"/>
    <property type="molecule type" value="Genomic_DNA"/>
</dbReference>
<evidence type="ECO:0000256" key="4">
    <source>
        <dbReference type="ARBA" id="ARBA00022723"/>
    </source>
</evidence>